<evidence type="ECO:0000313" key="3">
    <source>
        <dbReference type="EMBL" id="CAI7992024.1"/>
    </source>
</evidence>
<dbReference type="Proteomes" id="UP001174909">
    <property type="component" value="Unassembled WGS sequence"/>
</dbReference>
<dbReference type="Pfam" id="PF02129">
    <property type="entry name" value="Peptidase_S15"/>
    <property type="match status" value="1"/>
</dbReference>
<dbReference type="GO" id="GO:0016787">
    <property type="term" value="F:hydrolase activity"/>
    <property type="evidence" value="ECO:0007669"/>
    <property type="project" value="InterPro"/>
</dbReference>
<evidence type="ECO:0000313" key="4">
    <source>
        <dbReference type="Proteomes" id="UP001174909"/>
    </source>
</evidence>
<reference evidence="3" key="1">
    <citation type="submission" date="2023-03" db="EMBL/GenBank/DDBJ databases">
        <authorList>
            <person name="Steffen K."/>
            <person name="Cardenas P."/>
        </authorList>
    </citation>
    <scope>NUCLEOTIDE SEQUENCE</scope>
</reference>
<evidence type="ECO:0000256" key="1">
    <source>
        <dbReference type="SAM" id="MobiDB-lite"/>
    </source>
</evidence>
<protein>
    <submittedName>
        <fullName evidence="3">Cocaine esterase</fullName>
    </submittedName>
</protein>
<proteinExistence type="predicted"/>
<dbReference type="InterPro" id="IPR005674">
    <property type="entry name" value="CocE/Ser_esterase"/>
</dbReference>
<dbReference type="SUPFAM" id="SSF53474">
    <property type="entry name" value="alpha/beta-Hydrolases"/>
    <property type="match status" value="1"/>
</dbReference>
<evidence type="ECO:0000259" key="2">
    <source>
        <dbReference type="Pfam" id="PF02129"/>
    </source>
</evidence>
<gene>
    <name evidence="3" type="ORF">GBAR_LOCUS895</name>
</gene>
<feature type="compositionally biased region" description="Basic residues" evidence="1">
    <location>
        <begin position="375"/>
        <end position="393"/>
    </location>
</feature>
<feature type="region of interest" description="Disordered" evidence="1">
    <location>
        <begin position="328"/>
        <end position="393"/>
    </location>
</feature>
<dbReference type="PANTHER" id="PTHR43056">
    <property type="entry name" value="PEPTIDASE S9 PROLYL OLIGOPEPTIDASE"/>
    <property type="match status" value="1"/>
</dbReference>
<dbReference type="PANTHER" id="PTHR43056:SF10">
    <property type="entry name" value="COCE_NOND FAMILY, PUTATIVE (AFU_ORTHOLOGUE AFUA_7G00600)-RELATED"/>
    <property type="match status" value="1"/>
</dbReference>
<accession>A0AA35QTZ1</accession>
<dbReference type="Gene3D" id="3.40.50.1820">
    <property type="entry name" value="alpha/beta hydrolase"/>
    <property type="match status" value="1"/>
</dbReference>
<sequence>MPTPYSIKADFNVPIQMRDGATTYADIFRPDAPGEQFPVLLTRTPYDKSSPQNRTGTLDVVRAAMSGYAAVVQDVRGRFTSEGEFYTFTNEINDGYDSIEWLASQPWCTGKVGTFGISYVGATQWLAAKSKPPSLTAIAPGFTAHDYHEGWAWQGGAFELGFNLSWSVGSLAGANWANLSQKINKDISELNALIASKDSLGGGFSHLPMQEMPDLKEGIAPYYYDWLSHADYDDYWKQVCIAESHSEIAIPAFNVGGWYDIFLGGTIQNYLGMRANGASDLARSGQRLLIGPWIHSGSAPAVSGEYNFGTRAAAAAIDLPGEFLRYYDSPPQGRGQRRSRRPARPHLRHGHQRVALRGRMAPRTSPGCSILPAQRRSRQHPQRRRQPQPRITRGRVARRIRVQPD</sequence>
<dbReference type="Gene3D" id="1.10.3020.10">
    <property type="entry name" value="alpha-amino acid ester hydrolase ( Helical cap domain)"/>
    <property type="match status" value="1"/>
</dbReference>
<dbReference type="NCBIfam" id="TIGR00976">
    <property type="entry name" value="CocE_NonD"/>
    <property type="match status" value="1"/>
</dbReference>
<dbReference type="InterPro" id="IPR029058">
    <property type="entry name" value="AB_hydrolase_fold"/>
</dbReference>
<dbReference type="EMBL" id="CASHTH010000133">
    <property type="protein sequence ID" value="CAI7992024.1"/>
    <property type="molecule type" value="Genomic_DNA"/>
</dbReference>
<name>A0AA35QTZ1_GEOBA</name>
<feature type="domain" description="Xaa-Pro dipeptidyl-peptidase-like" evidence="2">
    <location>
        <begin position="19"/>
        <end position="296"/>
    </location>
</feature>
<keyword evidence="4" id="KW-1185">Reference proteome</keyword>
<organism evidence="3 4">
    <name type="scientific">Geodia barretti</name>
    <name type="common">Barrett's horny sponge</name>
    <dbReference type="NCBI Taxonomy" id="519541"/>
    <lineage>
        <taxon>Eukaryota</taxon>
        <taxon>Metazoa</taxon>
        <taxon>Porifera</taxon>
        <taxon>Demospongiae</taxon>
        <taxon>Heteroscleromorpha</taxon>
        <taxon>Tetractinellida</taxon>
        <taxon>Astrophorina</taxon>
        <taxon>Geodiidae</taxon>
        <taxon>Geodia</taxon>
    </lineage>
</organism>
<comment type="caution">
    <text evidence="3">The sequence shown here is derived from an EMBL/GenBank/DDBJ whole genome shotgun (WGS) entry which is preliminary data.</text>
</comment>
<dbReference type="AlphaFoldDB" id="A0AA35QTZ1"/>
<dbReference type="InterPro" id="IPR000383">
    <property type="entry name" value="Xaa-Pro-like_dom"/>
</dbReference>
<feature type="compositionally biased region" description="Basic residues" evidence="1">
    <location>
        <begin position="335"/>
        <end position="356"/>
    </location>
</feature>
<dbReference type="InterPro" id="IPR050585">
    <property type="entry name" value="Xaa-Pro_dipeptidyl-ppase/CocE"/>
</dbReference>